<feature type="domain" description="CSD" evidence="8">
    <location>
        <begin position="8"/>
        <end position="72"/>
    </location>
</feature>
<keyword evidence="2" id="KW-0963">Cytoplasm</keyword>
<accession>A0ABT3MVW5</accession>
<evidence type="ECO:0000256" key="6">
    <source>
        <dbReference type="ARBA" id="ARBA00023163"/>
    </source>
</evidence>
<comment type="caution">
    <text evidence="9">The sequence shown here is derived from an EMBL/GenBank/DDBJ whole genome shotgun (WGS) entry which is preliminary data.</text>
</comment>
<proteinExistence type="predicted"/>
<evidence type="ECO:0000256" key="1">
    <source>
        <dbReference type="ARBA" id="ARBA00004496"/>
    </source>
</evidence>
<dbReference type="PROSITE" id="PS00352">
    <property type="entry name" value="CSD_1"/>
    <property type="match status" value="1"/>
</dbReference>
<keyword evidence="10" id="KW-1185">Reference proteome</keyword>
<evidence type="ECO:0000259" key="8">
    <source>
        <dbReference type="PROSITE" id="PS51857"/>
    </source>
</evidence>
<comment type="subcellular location">
    <subcellularLocation>
        <location evidence="1 7">Cytoplasm</location>
    </subcellularLocation>
</comment>
<protein>
    <submittedName>
        <fullName evidence="9">Cold-shock protein</fullName>
    </submittedName>
</protein>
<dbReference type="PIRSF" id="PIRSF002599">
    <property type="entry name" value="Cold_shock_A"/>
    <property type="match status" value="1"/>
</dbReference>
<dbReference type="EMBL" id="JAPFCC010000001">
    <property type="protein sequence ID" value="MCW7553526.1"/>
    <property type="molecule type" value="Genomic_DNA"/>
</dbReference>
<dbReference type="PANTHER" id="PTHR46565:SF20">
    <property type="entry name" value="COLD SHOCK DOMAIN-CONTAINING PROTEIN 4"/>
    <property type="match status" value="1"/>
</dbReference>
<dbReference type="PANTHER" id="PTHR46565">
    <property type="entry name" value="COLD SHOCK DOMAIN PROTEIN 2"/>
    <property type="match status" value="1"/>
</dbReference>
<organism evidence="9 10">
    <name type="scientific">Endozoicomonas gorgoniicola</name>
    <dbReference type="NCBI Taxonomy" id="1234144"/>
    <lineage>
        <taxon>Bacteria</taxon>
        <taxon>Pseudomonadati</taxon>
        <taxon>Pseudomonadota</taxon>
        <taxon>Gammaproteobacteria</taxon>
        <taxon>Oceanospirillales</taxon>
        <taxon>Endozoicomonadaceae</taxon>
        <taxon>Endozoicomonas</taxon>
    </lineage>
</organism>
<dbReference type="PROSITE" id="PS51857">
    <property type="entry name" value="CSD_2"/>
    <property type="match status" value="1"/>
</dbReference>
<evidence type="ECO:0000256" key="3">
    <source>
        <dbReference type="ARBA" id="ARBA00023015"/>
    </source>
</evidence>
<dbReference type="CDD" id="cd04458">
    <property type="entry name" value="CSP_CDS"/>
    <property type="match status" value="1"/>
</dbReference>
<reference evidence="9 10" key="1">
    <citation type="submission" date="2022-10" db="EMBL/GenBank/DDBJ databases">
        <title>High-quality genome sequences of two octocoral-associated bacteria, Endozoicomonas euniceicola EF212 and Endozoicomonas gorgoniicola PS125.</title>
        <authorList>
            <person name="Chiou Y.-J."/>
            <person name="Chen Y.-H."/>
        </authorList>
    </citation>
    <scope>NUCLEOTIDE SEQUENCE [LARGE SCALE GENOMIC DNA]</scope>
    <source>
        <strain evidence="9 10">PS125</strain>
    </source>
</reference>
<dbReference type="InterPro" id="IPR002059">
    <property type="entry name" value="CSP_DNA-bd"/>
</dbReference>
<gene>
    <name evidence="9" type="ORF">NX722_13005</name>
</gene>
<evidence type="ECO:0000313" key="10">
    <source>
        <dbReference type="Proteomes" id="UP001209854"/>
    </source>
</evidence>
<dbReference type="PRINTS" id="PR00050">
    <property type="entry name" value="COLDSHOCK"/>
</dbReference>
<keyword evidence="6" id="KW-0804">Transcription</keyword>
<dbReference type="Gene3D" id="2.40.50.140">
    <property type="entry name" value="Nucleic acid-binding proteins"/>
    <property type="match status" value="1"/>
</dbReference>
<evidence type="ECO:0000313" key="9">
    <source>
        <dbReference type="EMBL" id="MCW7553526.1"/>
    </source>
</evidence>
<name>A0ABT3MVW5_9GAMM</name>
<dbReference type="InterPro" id="IPR012340">
    <property type="entry name" value="NA-bd_OB-fold"/>
</dbReference>
<keyword evidence="5" id="KW-0010">Activator</keyword>
<keyword evidence="3" id="KW-0805">Transcription regulation</keyword>
<dbReference type="InterPro" id="IPR011129">
    <property type="entry name" value="CSD"/>
</dbReference>
<dbReference type="SUPFAM" id="SSF50249">
    <property type="entry name" value="Nucleic acid-binding proteins"/>
    <property type="match status" value="1"/>
</dbReference>
<evidence type="ECO:0000256" key="2">
    <source>
        <dbReference type="ARBA" id="ARBA00022490"/>
    </source>
</evidence>
<evidence type="ECO:0000256" key="7">
    <source>
        <dbReference type="RuleBase" id="RU000408"/>
    </source>
</evidence>
<dbReference type="InterPro" id="IPR012156">
    <property type="entry name" value="Cold_shock_CspA"/>
</dbReference>
<evidence type="ECO:0000256" key="4">
    <source>
        <dbReference type="ARBA" id="ARBA00023125"/>
    </source>
</evidence>
<dbReference type="Proteomes" id="UP001209854">
    <property type="component" value="Unassembled WGS sequence"/>
</dbReference>
<keyword evidence="4" id="KW-0238">DNA-binding</keyword>
<dbReference type="SMART" id="SM00357">
    <property type="entry name" value="CSP"/>
    <property type="match status" value="1"/>
</dbReference>
<dbReference type="InterPro" id="IPR019844">
    <property type="entry name" value="CSD_CS"/>
</dbReference>
<dbReference type="Pfam" id="PF00313">
    <property type="entry name" value="CSD"/>
    <property type="match status" value="1"/>
</dbReference>
<sequence length="77" mass="8808">MEHQDTDRETGTVKWFNVTKGFGFITRDQGDDVFVHYRAIRGEGHRTLSEGQRVEFVVVDKDKGLQAEDVIAARKGR</sequence>
<evidence type="ECO:0000256" key="5">
    <source>
        <dbReference type="ARBA" id="ARBA00023159"/>
    </source>
</evidence>